<reference evidence="1" key="1">
    <citation type="submission" date="2019-07" db="EMBL/GenBank/DDBJ databases">
        <title>Annotation for the trematode Paragonimus miyazaki's.</title>
        <authorList>
            <person name="Choi Y.-J."/>
        </authorList>
    </citation>
    <scope>NUCLEOTIDE SEQUENCE</scope>
    <source>
        <strain evidence="1">Japan</strain>
    </source>
</reference>
<gene>
    <name evidence="1" type="ORF">EG68_05031</name>
</gene>
<feature type="non-terminal residue" evidence="1">
    <location>
        <position position="220"/>
    </location>
</feature>
<evidence type="ECO:0000313" key="2">
    <source>
        <dbReference type="Proteomes" id="UP000822476"/>
    </source>
</evidence>
<organism evidence="1 2">
    <name type="scientific">Paragonimus skrjabini miyazakii</name>
    <dbReference type="NCBI Taxonomy" id="59628"/>
    <lineage>
        <taxon>Eukaryota</taxon>
        <taxon>Metazoa</taxon>
        <taxon>Spiralia</taxon>
        <taxon>Lophotrochozoa</taxon>
        <taxon>Platyhelminthes</taxon>
        <taxon>Trematoda</taxon>
        <taxon>Digenea</taxon>
        <taxon>Plagiorchiida</taxon>
        <taxon>Troglotremata</taxon>
        <taxon>Troglotrematidae</taxon>
        <taxon>Paragonimus</taxon>
    </lineage>
</organism>
<dbReference type="EMBL" id="JTDE01002249">
    <property type="protein sequence ID" value="KAF7257632.1"/>
    <property type="molecule type" value="Genomic_DNA"/>
</dbReference>
<protein>
    <submittedName>
        <fullName evidence="1">Uncharacterized protein</fullName>
    </submittedName>
</protein>
<dbReference type="AlphaFoldDB" id="A0A8S9YSC4"/>
<sequence length="220" mass="24281">MFSAGFLDNLSYNKTISFDSLPIIKCTPSSGHIDESIGSTSISVNVTKVDQGDCNSFNQNGFETNDKANALQQSRLHSRILRSRNIVVPECVDRGAGPSSTRPEQTKFRGRHRLALKENVDENSHLQLTLDGSAGDSSVQSFLESLVRDETKPRKALYLTAVSQVVDDTDQTRRRLRRTFRGRRHLGGSSAVPDGSLLQLSLGQSVAAAYDERTIRKTLE</sequence>
<accession>A0A8S9YSC4</accession>
<dbReference type="Proteomes" id="UP000822476">
    <property type="component" value="Unassembled WGS sequence"/>
</dbReference>
<evidence type="ECO:0000313" key="1">
    <source>
        <dbReference type="EMBL" id="KAF7257632.1"/>
    </source>
</evidence>
<comment type="caution">
    <text evidence="1">The sequence shown here is derived from an EMBL/GenBank/DDBJ whole genome shotgun (WGS) entry which is preliminary data.</text>
</comment>
<dbReference type="OrthoDB" id="10347547at2759"/>
<name>A0A8S9YSC4_9TREM</name>
<proteinExistence type="predicted"/>
<keyword evidence="2" id="KW-1185">Reference proteome</keyword>